<accession>A0A0H3A7R0</accession>
<organism evidence="2 3">
    <name type="scientific">Nitratidesulfovibrio vulgaris (strain DP4)</name>
    <name type="common">Desulfovibrio vulgaris</name>
    <dbReference type="NCBI Taxonomy" id="391774"/>
    <lineage>
        <taxon>Bacteria</taxon>
        <taxon>Pseudomonadati</taxon>
        <taxon>Thermodesulfobacteriota</taxon>
        <taxon>Desulfovibrionia</taxon>
        <taxon>Desulfovibrionales</taxon>
        <taxon>Desulfovibrionaceae</taxon>
        <taxon>Nitratidesulfovibrio</taxon>
    </lineage>
</organism>
<evidence type="ECO:0000256" key="1">
    <source>
        <dbReference type="SAM" id="MobiDB-lite"/>
    </source>
</evidence>
<reference evidence="3" key="1">
    <citation type="journal article" date="2009" name="Environ. Microbiol.">
        <title>Contribution of mobile genetic elements to Desulfovibrio vulgaris genome plasticity.</title>
        <authorList>
            <person name="Walker C.B."/>
            <person name="Stolyar S."/>
            <person name="Chivian D."/>
            <person name="Pinel N."/>
            <person name="Gabster J.A."/>
            <person name="Dehal P.S."/>
            <person name="He Z."/>
            <person name="Yang Z.K."/>
            <person name="Yen H.C."/>
            <person name="Zhou J."/>
            <person name="Wall J.D."/>
            <person name="Hazen T.C."/>
            <person name="Arkin A.P."/>
            <person name="Stahl D.A."/>
        </authorList>
    </citation>
    <scope>NUCLEOTIDE SEQUENCE [LARGE SCALE GENOMIC DNA]</scope>
    <source>
        <strain evidence="3">DP4</strain>
    </source>
</reference>
<protein>
    <submittedName>
        <fullName evidence="2">Uncharacterized protein</fullName>
    </submittedName>
</protein>
<proteinExistence type="predicted"/>
<dbReference type="EMBL" id="CP000527">
    <property type="protein sequence ID" value="ABM28068.1"/>
    <property type="molecule type" value="Genomic_DNA"/>
</dbReference>
<name>A0A0H3A7R0_NITV4</name>
<feature type="region of interest" description="Disordered" evidence="1">
    <location>
        <begin position="1"/>
        <end position="34"/>
    </location>
</feature>
<dbReference type="KEGG" id="dvl:Dvul_1048"/>
<evidence type="ECO:0000313" key="2">
    <source>
        <dbReference type="EMBL" id="ABM28068.1"/>
    </source>
</evidence>
<dbReference type="HOGENOM" id="CLU_2681791_0_0_7"/>
<evidence type="ECO:0000313" key="3">
    <source>
        <dbReference type="Proteomes" id="UP000009173"/>
    </source>
</evidence>
<sequence length="74" mass="8289">MTIPPEEYRARQAASPREREGNSDGREWGLNREHTTTEAAMGISKRTPREAIGTVLVLRLVIIAQLAQHEVDHA</sequence>
<gene>
    <name evidence="2" type="ordered locus">Dvul_1048</name>
</gene>
<dbReference type="Proteomes" id="UP000009173">
    <property type="component" value="Chromosome"/>
</dbReference>
<dbReference type="AlphaFoldDB" id="A0A0H3A7R0"/>